<dbReference type="InterPro" id="IPR006026">
    <property type="entry name" value="Peptidase_Metallo"/>
</dbReference>
<dbReference type="InterPro" id="IPR036365">
    <property type="entry name" value="PGBD-like_sf"/>
</dbReference>
<organism evidence="10 11">
    <name type="scientific">Stylosanthes scabra</name>
    <dbReference type="NCBI Taxonomy" id="79078"/>
    <lineage>
        <taxon>Eukaryota</taxon>
        <taxon>Viridiplantae</taxon>
        <taxon>Streptophyta</taxon>
        <taxon>Embryophyta</taxon>
        <taxon>Tracheophyta</taxon>
        <taxon>Spermatophyta</taxon>
        <taxon>Magnoliopsida</taxon>
        <taxon>eudicotyledons</taxon>
        <taxon>Gunneridae</taxon>
        <taxon>Pentapetalae</taxon>
        <taxon>rosids</taxon>
        <taxon>fabids</taxon>
        <taxon>Fabales</taxon>
        <taxon>Fabaceae</taxon>
        <taxon>Papilionoideae</taxon>
        <taxon>50 kb inversion clade</taxon>
        <taxon>dalbergioids sensu lato</taxon>
        <taxon>Dalbergieae</taxon>
        <taxon>Pterocarpus clade</taxon>
        <taxon>Stylosanthes</taxon>
    </lineage>
</organism>
<dbReference type="PRINTS" id="PR00138">
    <property type="entry name" value="MATRIXIN"/>
</dbReference>
<evidence type="ECO:0000313" key="10">
    <source>
        <dbReference type="EMBL" id="MED6126236.1"/>
    </source>
</evidence>
<feature type="domain" description="Peptidase metallopeptidase" evidence="9">
    <location>
        <begin position="185"/>
        <end position="351"/>
    </location>
</feature>
<feature type="chain" id="PRO_5046237217" description="Peptidase metallopeptidase domain-containing protein" evidence="8">
    <location>
        <begin position="24"/>
        <end position="387"/>
    </location>
</feature>
<feature type="region of interest" description="Disordered" evidence="7">
    <location>
        <begin position="45"/>
        <end position="74"/>
    </location>
</feature>
<dbReference type="SUPFAM" id="SSF47090">
    <property type="entry name" value="PGBD-like"/>
    <property type="match status" value="1"/>
</dbReference>
<evidence type="ECO:0000259" key="9">
    <source>
        <dbReference type="SMART" id="SM00235"/>
    </source>
</evidence>
<keyword evidence="3" id="KW-0479">Metal-binding</keyword>
<feature type="compositionally biased region" description="Polar residues" evidence="7">
    <location>
        <begin position="46"/>
        <end position="59"/>
    </location>
</feature>
<evidence type="ECO:0000256" key="1">
    <source>
        <dbReference type="ARBA" id="ARBA00009614"/>
    </source>
</evidence>
<reference evidence="10 11" key="1">
    <citation type="journal article" date="2023" name="Plants (Basel)">
        <title>Bridging the Gap: Combining Genomics and Transcriptomics Approaches to Understand Stylosanthes scabra, an Orphan Legume from the Brazilian Caatinga.</title>
        <authorList>
            <person name="Ferreira-Neto J.R.C."/>
            <person name="da Silva M.D."/>
            <person name="Binneck E."/>
            <person name="de Melo N.F."/>
            <person name="da Silva R.H."/>
            <person name="de Melo A.L.T.M."/>
            <person name="Pandolfi V."/>
            <person name="Bustamante F.O."/>
            <person name="Brasileiro-Vidal A.C."/>
            <person name="Benko-Iseppon A.M."/>
        </authorList>
    </citation>
    <scope>NUCLEOTIDE SEQUENCE [LARGE SCALE GENOMIC DNA]</scope>
    <source>
        <tissue evidence="10">Leaves</tissue>
    </source>
</reference>
<dbReference type="Pfam" id="PF00413">
    <property type="entry name" value="Peptidase_M10"/>
    <property type="match status" value="1"/>
</dbReference>
<comment type="similarity">
    <text evidence="1">Belongs to the peptidase M10A family. Matrix metalloproteinases (MMPs) subfamily.</text>
</comment>
<keyword evidence="11" id="KW-1185">Reference proteome</keyword>
<keyword evidence="2" id="KW-0645">Protease</keyword>
<dbReference type="InterPro" id="IPR002477">
    <property type="entry name" value="Peptidoglycan-bd-like"/>
</dbReference>
<dbReference type="SUPFAM" id="SSF55486">
    <property type="entry name" value="Metalloproteases ('zincins'), catalytic domain"/>
    <property type="match status" value="1"/>
</dbReference>
<evidence type="ECO:0000256" key="7">
    <source>
        <dbReference type="SAM" id="MobiDB-lite"/>
    </source>
</evidence>
<accession>A0ABU6RQ47</accession>
<evidence type="ECO:0000256" key="2">
    <source>
        <dbReference type="ARBA" id="ARBA00022670"/>
    </source>
</evidence>
<evidence type="ECO:0000256" key="8">
    <source>
        <dbReference type="SAM" id="SignalP"/>
    </source>
</evidence>
<dbReference type="EMBL" id="JASCZI010031206">
    <property type="protein sequence ID" value="MED6126236.1"/>
    <property type="molecule type" value="Genomic_DNA"/>
</dbReference>
<evidence type="ECO:0000313" key="11">
    <source>
        <dbReference type="Proteomes" id="UP001341840"/>
    </source>
</evidence>
<evidence type="ECO:0000256" key="4">
    <source>
        <dbReference type="ARBA" id="ARBA00022801"/>
    </source>
</evidence>
<feature type="signal peptide" evidence="8">
    <location>
        <begin position="1"/>
        <end position="23"/>
    </location>
</feature>
<dbReference type="Gene3D" id="3.40.390.10">
    <property type="entry name" value="Collagenase (Catalytic Domain)"/>
    <property type="match status" value="1"/>
</dbReference>
<protein>
    <recommendedName>
        <fullName evidence="9">Peptidase metallopeptidase domain-containing protein</fullName>
    </recommendedName>
</protein>
<dbReference type="SMART" id="SM00235">
    <property type="entry name" value="ZnMc"/>
    <property type="match status" value="1"/>
</dbReference>
<gene>
    <name evidence="10" type="ORF">PIB30_076358</name>
</gene>
<evidence type="ECO:0000256" key="6">
    <source>
        <dbReference type="ARBA" id="ARBA00023049"/>
    </source>
</evidence>
<evidence type="ECO:0000256" key="3">
    <source>
        <dbReference type="ARBA" id="ARBA00022723"/>
    </source>
</evidence>
<comment type="caution">
    <text evidence="10">The sequence shown here is derived from an EMBL/GenBank/DDBJ whole genome shotgun (WGS) entry which is preliminary data.</text>
</comment>
<keyword evidence="6" id="KW-0482">Metalloprotease</keyword>
<dbReference type="Pfam" id="PF01471">
    <property type="entry name" value="PG_binding_1"/>
    <property type="match status" value="1"/>
</dbReference>
<dbReference type="InterPro" id="IPR001818">
    <property type="entry name" value="Pept_M10_metallopeptidase"/>
</dbReference>
<sequence>MSSFFFLLIILLVSLPPLLSVKAAVPIPPTPPQISALDKGLKDLQAASSQPNNNKSLQISDGIKKPPTPKPKIHDFNFNVTNNQSSYSPAPASAPPPRIKGLHLVKEYLYTYGYIQNSSSSSGNFTDLMDENTVSSITDYQRFFNLDTTGDIDNATYQQILLPRCGVPDMNVTYELPANFSWLQGTLLFANSTKILSYGFDPRYNLQSEITNVFKDSFQRWSEAIGILNFTQTTFNDANIKIVFVDLSDNNETIGDEFGAALYNGSGSGSGIMVMDSSKTWVLPNVTRLSWEEGEVDLESVVMHQIGHLLGLSHSTDDDDSVMFPSVVDSQQRKVELSEDDKVQIQQLYFPGKPSDEHTNSQDGVESGRGFIMACLFLGFASMVLFF</sequence>
<name>A0ABU6RQ47_9FABA</name>
<dbReference type="PANTHER" id="PTHR10201">
    <property type="entry name" value="MATRIX METALLOPROTEINASE"/>
    <property type="match status" value="1"/>
</dbReference>
<dbReference type="InterPro" id="IPR024079">
    <property type="entry name" value="MetalloPept_cat_dom_sf"/>
</dbReference>
<keyword evidence="8" id="KW-0732">Signal</keyword>
<dbReference type="InterPro" id="IPR021190">
    <property type="entry name" value="Pept_M10A"/>
</dbReference>
<keyword evidence="5" id="KW-0862">Zinc</keyword>
<dbReference type="PANTHER" id="PTHR10201:SF259">
    <property type="entry name" value="MATRIXIN PROTEIN"/>
    <property type="match status" value="1"/>
</dbReference>
<dbReference type="Proteomes" id="UP001341840">
    <property type="component" value="Unassembled WGS sequence"/>
</dbReference>
<proteinExistence type="inferred from homology"/>
<keyword evidence="4" id="KW-0378">Hydrolase</keyword>
<evidence type="ECO:0000256" key="5">
    <source>
        <dbReference type="ARBA" id="ARBA00022833"/>
    </source>
</evidence>